<dbReference type="RefSeq" id="WP_377178669.1">
    <property type="nucleotide sequence ID" value="NZ_JBHTMY010000003.1"/>
</dbReference>
<gene>
    <name evidence="15" type="ORF">ACFQ39_10155</name>
</gene>
<name>A0ABW3Y3F1_9FLAO</name>
<dbReference type="InterPro" id="IPR039426">
    <property type="entry name" value="TonB-dep_rcpt-like"/>
</dbReference>
<keyword evidence="6 11" id="KW-0798">TonB box</keyword>
<feature type="domain" description="TonB-dependent receptor-like beta-barrel" evidence="13">
    <location>
        <begin position="205"/>
        <end position="581"/>
    </location>
</feature>
<feature type="signal peptide" evidence="12">
    <location>
        <begin position="1"/>
        <end position="19"/>
    </location>
</feature>
<organism evidence="15 16">
    <name type="scientific">Namhaeicola litoreus</name>
    <dbReference type="NCBI Taxonomy" id="1052145"/>
    <lineage>
        <taxon>Bacteria</taxon>
        <taxon>Pseudomonadati</taxon>
        <taxon>Bacteroidota</taxon>
        <taxon>Flavobacteriia</taxon>
        <taxon>Flavobacteriales</taxon>
        <taxon>Flavobacteriaceae</taxon>
        <taxon>Namhaeicola</taxon>
    </lineage>
</organism>
<evidence type="ECO:0000256" key="4">
    <source>
        <dbReference type="ARBA" id="ARBA00022692"/>
    </source>
</evidence>
<reference evidence="16" key="1">
    <citation type="journal article" date="2019" name="Int. J. Syst. Evol. Microbiol.">
        <title>The Global Catalogue of Microorganisms (GCM) 10K type strain sequencing project: providing services to taxonomists for standard genome sequencing and annotation.</title>
        <authorList>
            <consortium name="The Broad Institute Genomics Platform"/>
            <consortium name="The Broad Institute Genome Sequencing Center for Infectious Disease"/>
            <person name="Wu L."/>
            <person name="Ma J."/>
        </authorList>
    </citation>
    <scope>NUCLEOTIDE SEQUENCE [LARGE SCALE GENOMIC DNA]</scope>
    <source>
        <strain evidence="16">CCUG 61485</strain>
    </source>
</reference>
<evidence type="ECO:0000259" key="14">
    <source>
        <dbReference type="Pfam" id="PF07715"/>
    </source>
</evidence>
<dbReference type="Pfam" id="PF07715">
    <property type="entry name" value="Plug"/>
    <property type="match status" value="1"/>
</dbReference>
<dbReference type="EMBL" id="JBHTMY010000003">
    <property type="protein sequence ID" value="MFD1315980.1"/>
    <property type="molecule type" value="Genomic_DNA"/>
</dbReference>
<evidence type="ECO:0000256" key="3">
    <source>
        <dbReference type="ARBA" id="ARBA00022452"/>
    </source>
</evidence>
<comment type="subcellular location">
    <subcellularLocation>
        <location evidence="1 10">Cell outer membrane</location>
        <topology evidence="1 10">Multi-pass membrane protein</topology>
    </subcellularLocation>
</comment>
<feature type="chain" id="PRO_5046715178" evidence="12">
    <location>
        <begin position="20"/>
        <end position="607"/>
    </location>
</feature>
<comment type="similarity">
    <text evidence="10 11">Belongs to the TonB-dependent receptor family.</text>
</comment>
<evidence type="ECO:0000256" key="10">
    <source>
        <dbReference type="PROSITE-ProRule" id="PRU01360"/>
    </source>
</evidence>
<evidence type="ECO:0000259" key="13">
    <source>
        <dbReference type="Pfam" id="PF00593"/>
    </source>
</evidence>
<keyword evidence="9 10" id="KW-0998">Cell outer membrane</keyword>
<evidence type="ECO:0000256" key="2">
    <source>
        <dbReference type="ARBA" id="ARBA00022448"/>
    </source>
</evidence>
<evidence type="ECO:0000256" key="6">
    <source>
        <dbReference type="ARBA" id="ARBA00023077"/>
    </source>
</evidence>
<feature type="domain" description="TonB-dependent receptor plug" evidence="14">
    <location>
        <begin position="51"/>
        <end position="143"/>
    </location>
</feature>
<keyword evidence="7 10" id="KW-0472">Membrane</keyword>
<evidence type="ECO:0000313" key="15">
    <source>
        <dbReference type="EMBL" id="MFD1315980.1"/>
    </source>
</evidence>
<evidence type="ECO:0000256" key="12">
    <source>
        <dbReference type="SAM" id="SignalP"/>
    </source>
</evidence>
<protein>
    <submittedName>
        <fullName evidence="15">TonB-dependent receptor plug domain-containing protein</fullName>
    </submittedName>
</protein>
<keyword evidence="5 12" id="KW-0732">Signal</keyword>
<dbReference type="Pfam" id="PF00593">
    <property type="entry name" value="TonB_dep_Rec_b-barrel"/>
    <property type="match status" value="1"/>
</dbReference>
<evidence type="ECO:0000256" key="9">
    <source>
        <dbReference type="ARBA" id="ARBA00023237"/>
    </source>
</evidence>
<dbReference type="PROSITE" id="PS52016">
    <property type="entry name" value="TONB_DEPENDENT_REC_3"/>
    <property type="match status" value="1"/>
</dbReference>
<dbReference type="SUPFAM" id="SSF56935">
    <property type="entry name" value="Porins"/>
    <property type="match status" value="1"/>
</dbReference>
<evidence type="ECO:0000256" key="11">
    <source>
        <dbReference type="RuleBase" id="RU003357"/>
    </source>
</evidence>
<sequence>MIDRYIFTWFLILTFSAFAQDDLTDDLNEVFVFGRFSPQLDTGYSLIQFSDSLHQNQFGTLEDVLRNQANFYFKENGRGMVSSIALRGTTASQTAVYWNGVPINSSLNGQSDFNTLGTNGYSSLEIRKGGGSVLLGSGAIGGAINIKDNVRFDAEDEISMSAGIGQFETYMTNLKIIKNFEKVFLKISTGFNQSENDYPIPGLDQKNENGAYKNFDLNLTMGYKLNEKNEISLFQSYVLNDRNLSGTLTAKSIAKLENKNNRLLLNWKRKSDHYSLSTNLAYLNEDYLYYNDYRLDEYTKNIGENVIASSDFSYAFANNIFFGVGFDAQFSKAEGDDLENERLNKGEFYALFGQQIKNRFTYNISVRKGWSDLFDIPFIYSVDGRWKASRTMNIRFNAGTNYRLPTFNDLFWNPGGNPDLKSENSFTSELGITYSKYGLNFDLSGFYIRSENLIQWVPIDNFFWTPKNVKESRQLGTEFIARYNFNIHSFYFNIESQYTFVNAKDLDLNKELIYVPNHKLNNIFSASRKKLLVKYYLQYTDKVYTTTSNTETVAAFWLSNVHLRYDIMKNQLSAGLYIENIFNQYYEAVAYRPMPGTNFNLNINYQF</sequence>
<keyword evidence="2 10" id="KW-0813">Transport</keyword>
<dbReference type="InterPro" id="IPR036942">
    <property type="entry name" value="Beta-barrel_TonB_sf"/>
</dbReference>
<evidence type="ECO:0000256" key="1">
    <source>
        <dbReference type="ARBA" id="ARBA00004571"/>
    </source>
</evidence>
<evidence type="ECO:0000313" key="16">
    <source>
        <dbReference type="Proteomes" id="UP001597201"/>
    </source>
</evidence>
<comment type="caution">
    <text evidence="15">The sequence shown here is derived from an EMBL/GenBank/DDBJ whole genome shotgun (WGS) entry which is preliminary data.</text>
</comment>
<dbReference type="InterPro" id="IPR037066">
    <property type="entry name" value="Plug_dom_sf"/>
</dbReference>
<dbReference type="PANTHER" id="PTHR30069">
    <property type="entry name" value="TONB-DEPENDENT OUTER MEMBRANE RECEPTOR"/>
    <property type="match status" value="1"/>
</dbReference>
<keyword evidence="8 15" id="KW-0675">Receptor</keyword>
<keyword evidence="3 10" id="KW-1134">Transmembrane beta strand</keyword>
<keyword evidence="4 10" id="KW-0812">Transmembrane</keyword>
<dbReference type="InterPro" id="IPR000531">
    <property type="entry name" value="Beta-barrel_TonB"/>
</dbReference>
<evidence type="ECO:0000256" key="5">
    <source>
        <dbReference type="ARBA" id="ARBA00022729"/>
    </source>
</evidence>
<proteinExistence type="inferred from homology"/>
<evidence type="ECO:0000256" key="8">
    <source>
        <dbReference type="ARBA" id="ARBA00023170"/>
    </source>
</evidence>
<dbReference type="InterPro" id="IPR012910">
    <property type="entry name" value="Plug_dom"/>
</dbReference>
<dbReference type="PANTHER" id="PTHR30069:SF29">
    <property type="entry name" value="HEMOGLOBIN AND HEMOGLOBIN-HAPTOGLOBIN-BINDING PROTEIN 1-RELATED"/>
    <property type="match status" value="1"/>
</dbReference>
<evidence type="ECO:0000256" key="7">
    <source>
        <dbReference type="ARBA" id="ARBA00023136"/>
    </source>
</evidence>
<keyword evidence="16" id="KW-1185">Reference proteome</keyword>
<dbReference type="Gene3D" id="2.40.170.20">
    <property type="entry name" value="TonB-dependent receptor, beta-barrel domain"/>
    <property type="match status" value="1"/>
</dbReference>
<accession>A0ABW3Y3F1</accession>
<dbReference type="Proteomes" id="UP001597201">
    <property type="component" value="Unassembled WGS sequence"/>
</dbReference>
<dbReference type="Gene3D" id="2.170.130.10">
    <property type="entry name" value="TonB-dependent receptor, plug domain"/>
    <property type="match status" value="1"/>
</dbReference>